<protein>
    <submittedName>
        <fullName evidence="3">T9SS type A sorting domain-containing protein</fullName>
    </submittedName>
</protein>
<dbReference type="Proteomes" id="UP000606003">
    <property type="component" value="Unassembled WGS sequence"/>
</dbReference>
<sequence length="602" mass="60486">MKQLFSHLRRWQLAVGLLAGLRAQAQAPAWQTAVALGPGSSAYTVTETKVDASGAVYLAGYFSGTVSFGTVALVSAGSQDGFVAKWNSTGIGFAWVQQAGGPGAEAVTALAVSGANVYVGGTYGLGGSTVALGSLTLTNTDATNASKDAFVAKLTDAGAASTFTWAHRIGSATTARGTVLPPSNVADDLVSTLLVDGANVYASSIFEGGVASIDGSVAFTDNTGTSYVRSHRLLVAKFIDSGSTSTLGWANGATGPNMATSSGITLSGKQFLAVSGNNVYVSGVVSGSEMWWGGFNAGAFVIMPCAGTSIYVAKFNSGFAWFQRVSTASSFQVTGLAANGANLYLAGQMTGRTANFGYFTGPFPSLTNPDVSGASPYPFLAKLTDAGTTGSFAWVQGIANQSQFQALAASGPNLYLAGSFTGTVNFGSTALTSTANSADVVVVKFTDAGSAGALAWVQQAGGSANDYATALAISGSTVKVTGTVGAAATFGSQVVTGALGSQTTFLASFTDPALVTAVASPASFEMGLFPNPTRGGATVQLPPGPGTVAATLTVFDAVGRAVLTQRAVGARTELDLKSLAPGIYALRVTVGAASATRRLVVE</sequence>
<evidence type="ECO:0000313" key="3">
    <source>
        <dbReference type="EMBL" id="MBD2723300.1"/>
    </source>
</evidence>
<keyword evidence="4" id="KW-1185">Reference proteome</keyword>
<comment type="caution">
    <text evidence="3">The sequence shown here is derived from an EMBL/GenBank/DDBJ whole genome shotgun (WGS) entry which is preliminary data.</text>
</comment>
<dbReference type="InterPro" id="IPR026444">
    <property type="entry name" value="Secre_tail"/>
</dbReference>
<dbReference type="Pfam" id="PF18962">
    <property type="entry name" value="Por_Secre_tail"/>
    <property type="match status" value="1"/>
</dbReference>
<feature type="domain" description="Secretion system C-terminal sorting" evidence="2">
    <location>
        <begin position="528"/>
        <end position="601"/>
    </location>
</feature>
<evidence type="ECO:0000259" key="2">
    <source>
        <dbReference type="Pfam" id="PF18962"/>
    </source>
</evidence>
<feature type="chain" id="PRO_5047288302" evidence="1">
    <location>
        <begin position="26"/>
        <end position="602"/>
    </location>
</feature>
<evidence type="ECO:0000313" key="4">
    <source>
        <dbReference type="Proteomes" id="UP000606003"/>
    </source>
</evidence>
<name>A0ABR8JTL7_9BACT</name>
<organism evidence="3 4">
    <name type="scientific">Hymenobacter armeniacus</name>
    <dbReference type="NCBI Taxonomy" id="2771358"/>
    <lineage>
        <taxon>Bacteria</taxon>
        <taxon>Pseudomonadati</taxon>
        <taxon>Bacteroidota</taxon>
        <taxon>Cytophagia</taxon>
        <taxon>Cytophagales</taxon>
        <taxon>Hymenobacteraceae</taxon>
        <taxon>Hymenobacter</taxon>
    </lineage>
</organism>
<gene>
    <name evidence="3" type="ORF">IC234_14315</name>
</gene>
<feature type="signal peptide" evidence="1">
    <location>
        <begin position="1"/>
        <end position="25"/>
    </location>
</feature>
<dbReference type="NCBIfam" id="TIGR04183">
    <property type="entry name" value="Por_Secre_tail"/>
    <property type="match status" value="1"/>
</dbReference>
<accession>A0ABR8JTL7</accession>
<evidence type="ECO:0000256" key="1">
    <source>
        <dbReference type="SAM" id="SignalP"/>
    </source>
</evidence>
<reference evidence="3 4" key="1">
    <citation type="submission" date="2020-09" db="EMBL/GenBank/DDBJ databases">
        <authorList>
            <person name="Kim M.K."/>
        </authorList>
    </citation>
    <scope>NUCLEOTIDE SEQUENCE [LARGE SCALE GENOMIC DNA]</scope>
    <source>
        <strain evidence="3 4">BT189</strain>
    </source>
</reference>
<dbReference type="EMBL" id="JACXAC010000004">
    <property type="protein sequence ID" value="MBD2723300.1"/>
    <property type="molecule type" value="Genomic_DNA"/>
</dbReference>
<proteinExistence type="predicted"/>
<keyword evidence="1" id="KW-0732">Signal</keyword>
<dbReference type="RefSeq" id="WP_190925796.1">
    <property type="nucleotide sequence ID" value="NZ_JACXAC010000004.1"/>
</dbReference>